<organism evidence="1 2">
    <name type="scientific">Pararge aegeria aegeria</name>
    <dbReference type="NCBI Taxonomy" id="348720"/>
    <lineage>
        <taxon>Eukaryota</taxon>
        <taxon>Metazoa</taxon>
        <taxon>Ecdysozoa</taxon>
        <taxon>Arthropoda</taxon>
        <taxon>Hexapoda</taxon>
        <taxon>Insecta</taxon>
        <taxon>Pterygota</taxon>
        <taxon>Neoptera</taxon>
        <taxon>Endopterygota</taxon>
        <taxon>Lepidoptera</taxon>
        <taxon>Glossata</taxon>
        <taxon>Ditrysia</taxon>
        <taxon>Papilionoidea</taxon>
        <taxon>Nymphalidae</taxon>
        <taxon>Satyrinae</taxon>
        <taxon>Satyrini</taxon>
        <taxon>Parargina</taxon>
        <taxon>Pararge</taxon>
    </lineage>
</organism>
<proteinExistence type="predicted"/>
<dbReference type="AlphaFoldDB" id="A0A8S4S9U2"/>
<comment type="caution">
    <text evidence="1">The sequence shown here is derived from an EMBL/GenBank/DDBJ whole genome shotgun (WGS) entry which is preliminary data.</text>
</comment>
<dbReference type="EMBL" id="CAKXAJ010026060">
    <property type="protein sequence ID" value="CAH2253697.1"/>
    <property type="molecule type" value="Genomic_DNA"/>
</dbReference>
<evidence type="ECO:0000313" key="2">
    <source>
        <dbReference type="Proteomes" id="UP000838756"/>
    </source>
</evidence>
<reference evidence="1" key="1">
    <citation type="submission" date="2022-03" db="EMBL/GenBank/DDBJ databases">
        <authorList>
            <person name="Lindestad O."/>
        </authorList>
    </citation>
    <scope>NUCLEOTIDE SEQUENCE</scope>
</reference>
<protein>
    <submittedName>
        <fullName evidence="1">Jg22286 protein</fullName>
    </submittedName>
</protein>
<keyword evidence="2" id="KW-1185">Reference proteome</keyword>
<evidence type="ECO:0000313" key="1">
    <source>
        <dbReference type="EMBL" id="CAH2253697.1"/>
    </source>
</evidence>
<dbReference type="Proteomes" id="UP000838756">
    <property type="component" value="Unassembled WGS sequence"/>
</dbReference>
<accession>A0A8S4S9U2</accession>
<gene>
    <name evidence="1" type="primary">jg22286</name>
    <name evidence="1" type="ORF">PAEG_LOCUS22554</name>
</gene>
<sequence>MYLLPQLYQFSEHWRTSGNNIQIISEDIIFVFCLHNACWELSLYHIAVDDLKASEELLLLPIMLQLKLFKEQFGFRTEHSTIALLRLLHRIKDYVIDKKSLGVNYCSNQVALLIIINDIVRW</sequence>
<name>A0A8S4S9U2_9NEOP</name>